<protein>
    <submittedName>
        <fullName evidence="4">S26 family signal peptidase</fullName>
    </submittedName>
</protein>
<sequence>MTPYLIGVTAATAICVATSWLRWRLRIITVVSASMRPTLAPGDRILVCRTAGRRPQRRHCGARVPRPRRTRYRPPSRDNWLVKRAVATPGDPVPASVAPVLSVRRGRSARAGALIAIGDSRDMSLDSRAFGYVFADDLLGVVLRPTRTGAR</sequence>
<dbReference type="InterPro" id="IPR019533">
    <property type="entry name" value="Peptidase_S26"/>
</dbReference>
<dbReference type="CDD" id="cd06530">
    <property type="entry name" value="S26_SPase_I"/>
    <property type="match status" value="1"/>
</dbReference>
<dbReference type="Gene3D" id="2.10.109.10">
    <property type="entry name" value="Umud Fragment, subunit A"/>
    <property type="match status" value="1"/>
</dbReference>
<evidence type="ECO:0000256" key="2">
    <source>
        <dbReference type="ARBA" id="ARBA00009370"/>
    </source>
</evidence>
<gene>
    <name evidence="4" type="ORF">ACFFIA_27505</name>
</gene>
<dbReference type="InterPro" id="IPR000223">
    <property type="entry name" value="Pept_S26A_signal_pept_1"/>
</dbReference>
<comment type="caution">
    <text evidence="4">The sequence shown here is derived from an EMBL/GenBank/DDBJ whole genome shotgun (WGS) entry which is preliminary data.</text>
</comment>
<dbReference type="EMBL" id="JBHLUH010000059">
    <property type="protein sequence ID" value="MFC0531395.1"/>
    <property type="molecule type" value="Genomic_DNA"/>
</dbReference>
<dbReference type="InterPro" id="IPR036286">
    <property type="entry name" value="LexA/Signal_pep-like_sf"/>
</dbReference>
<dbReference type="SUPFAM" id="SSF51306">
    <property type="entry name" value="LexA/Signal peptidase"/>
    <property type="match status" value="1"/>
</dbReference>
<dbReference type="RefSeq" id="WP_377255744.1">
    <property type="nucleotide sequence ID" value="NZ_JBHLUH010000059.1"/>
</dbReference>
<accession>A0ABV6M9K0</accession>
<evidence type="ECO:0000256" key="1">
    <source>
        <dbReference type="ARBA" id="ARBA00004401"/>
    </source>
</evidence>
<name>A0ABV6M9K0_9ACTN</name>
<comment type="subcellular location">
    <subcellularLocation>
        <location evidence="1">Cell membrane</location>
        <topology evidence="1">Single-pass type II membrane protein</topology>
    </subcellularLocation>
</comment>
<feature type="domain" description="Peptidase S26" evidence="3">
    <location>
        <begin position="105"/>
        <end position="142"/>
    </location>
</feature>
<dbReference type="PANTHER" id="PTHR43390">
    <property type="entry name" value="SIGNAL PEPTIDASE I"/>
    <property type="match status" value="1"/>
</dbReference>
<dbReference type="Pfam" id="PF10502">
    <property type="entry name" value="Peptidase_S26"/>
    <property type="match status" value="2"/>
</dbReference>
<evidence type="ECO:0000313" key="4">
    <source>
        <dbReference type="EMBL" id="MFC0531395.1"/>
    </source>
</evidence>
<dbReference type="Proteomes" id="UP001589867">
    <property type="component" value="Unassembled WGS sequence"/>
</dbReference>
<reference evidence="4 5" key="1">
    <citation type="submission" date="2024-09" db="EMBL/GenBank/DDBJ databases">
        <authorList>
            <person name="Sun Q."/>
            <person name="Mori K."/>
        </authorList>
    </citation>
    <scope>NUCLEOTIDE SEQUENCE [LARGE SCALE GENOMIC DNA]</scope>
    <source>
        <strain evidence="4 5">TBRC 3947</strain>
    </source>
</reference>
<dbReference type="PANTHER" id="PTHR43390:SF1">
    <property type="entry name" value="CHLOROPLAST PROCESSING PEPTIDASE"/>
    <property type="match status" value="1"/>
</dbReference>
<comment type="similarity">
    <text evidence="2">Belongs to the peptidase S26 family.</text>
</comment>
<evidence type="ECO:0000313" key="5">
    <source>
        <dbReference type="Proteomes" id="UP001589867"/>
    </source>
</evidence>
<keyword evidence="5" id="KW-1185">Reference proteome</keyword>
<proteinExistence type="inferred from homology"/>
<dbReference type="PRINTS" id="PR00727">
    <property type="entry name" value="LEADERPTASE"/>
</dbReference>
<evidence type="ECO:0000259" key="3">
    <source>
        <dbReference type="Pfam" id="PF10502"/>
    </source>
</evidence>
<feature type="domain" description="Peptidase S26" evidence="3">
    <location>
        <begin position="10"/>
        <end position="94"/>
    </location>
</feature>
<organism evidence="4 5">
    <name type="scientific">Phytohabitans kaempferiae</name>
    <dbReference type="NCBI Taxonomy" id="1620943"/>
    <lineage>
        <taxon>Bacteria</taxon>
        <taxon>Bacillati</taxon>
        <taxon>Actinomycetota</taxon>
        <taxon>Actinomycetes</taxon>
        <taxon>Micromonosporales</taxon>
        <taxon>Micromonosporaceae</taxon>
    </lineage>
</organism>